<evidence type="ECO:0000313" key="22">
    <source>
        <dbReference type="EMBL" id="KOO06992.1"/>
    </source>
</evidence>
<comment type="catalytic activity">
    <reaction evidence="20">
        <text>nicotinate beta-D-ribonucleotide + ATP + H(+) = deamido-NAD(+) + diphosphate</text>
        <dbReference type="Rhea" id="RHEA:22860"/>
        <dbReference type="ChEBI" id="CHEBI:15378"/>
        <dbReference type="ChEBI" id="CHEBI:30616"/>
        <dbReference type="ChEBI" id="CHEBI:33019"/>
        <dbReference type="ChEBI" id="CHEBI:57502"/>
        <dbReference type="ChEBI" id="CHEBI:58437"/>
        <dbReference type="EC" id="2.7.7.18"/>
    </reaction>
</comment>
<evidence type="ECO:0000256" key="5">
    <source>
        <dbReference type="ARBA" id="ARBA00012392"/>
    </source>
</evidence>
<keyword evidence="7" id="KW-0963">Cytoplasm</keyword>
<organism evidence="22 23">
    <name type="scientific">Vibrio hepatarius</name>
    <dbReference type="NCBI Taxonomy" id="171383"/>
    <lineage>
        <taxon>Bacteria</taxon>
        <taxon>Pseudomonadati</taxon>
        <taxon>Pseudomonadota</taxon>
        <taxon>Gammaproteobacteria</taxon>
        <taxon>Vibrionales</taxon>
        <taxon>Vibrionaceae</taxon>
        <taxon>Vibrio</taxon>
        <taxon>Vibrio oreintalis group</taxon>
    </lineage>
</organism>
<keyword evidence="23" id="KW-1185">Reference proteome</keyword>
<accession>A0A0M0HYT7</accession>
<keyword evidence="12" id="KW-0067">ATP-binding</keyword>
<evidence type="ECO:0000256" key="9">
    <source>
        <dbReference type="ARBA" id="ARBA00022679"/>
    </source>
</evidence>
<evidence type="ECO:0000256" key="10">
    <source>
        <dbReference type="ARBA" id="ARBA00022695"/>
    </source>
</evidence>
<dbReference type="SUPFAM" id="SSF52374">
    <property type="entry name" value="Nucleotidylyl transferase"/>
    <property type="match status" value="1"/>
</dbReference>
<sequence>MKEKIAVVPGAFNPPTVGHLKLIESLNLYDRVFLVPIQSYARGEHLTPYETRIDMLQAFLKDVPTQNASVYAVEHFIHPDGTYVKTSQLIEYIESENPSADVTLVVKPEHIAKFSTSSDTSHLVGRISLLVNPELTNISSSIVREKKFRDIDISDDITPSVHQLIHAKNLYEDLADTL</sequence>
<keyword evidence="9" id="KW-0808">Transferase</keyword>
<dbReference type="GO" id="GO:0005524">
    <property type="term" value="F:ATP binding"/>
    <property type="evidence" value="ECO:0007669"/>
    <property type="project" value="UniProtKB-KW"/>
</dbReference>
<dbReference type="InterPro" id="IPR014729">
    <property type="entry name" value="Rossmann-like_a/b/a_fold"/>
</dbReference>
<dbReference type="OrthoDB" id="9806661at2"/>
<keyword evidence="14" id="KW-0173">Coenzyme A biosynthesis</keyword>
<evidence type="ECO:0000256" key="18">
    <source>
        <dbReference type="ARBA" id="ARBA00033140"/>
    </source>
</evidence>
<dbReference type="PANTHER" id="PTHR39321:SF3">
    <property type="entry name" value="PHOSPHOPANTETHEINE ADENYLYLTRANSFERASE"/>
    <property type="match status" value="1"/>
</dbReference>
<evidence type="ECO:0000256" key="2">
    <source>
        <dbReference type="ARBA" id="ARBA00005019"/>
    </source>
</evidence>
<dbReference type="PATRIC" id="fig|171383.3.peg.3066"/>
<evidence type="ECO:0000256" key="1">
    <source>
        <dbReference type="ARBA" id="ARBA00002324"/>
    </source>
</evidence>
<evidence type="ECO:0000259" key="21">
    <source>
        <dbReference type="Pfam" id="PF01467"/>
    </source>
</evidence>
<evidence type="ECO:0000256" key="17">
    <source>
        <dbReference type="ARBA" id="ARBA00031253"/>
    </source>
</evidence>
<feature type="domain" description="Cytidyltransferase-like" evidence="21">
    <location>
        <begin position="8"/>
        <end position="146"/>
    </location>
</feature>
<dbReference type="InterPro" id="IPR001980">
    <property type="entry name" value="PPAT"/>
</dbReference>
<evidence type="ECO:0000256" key="14">
    <source>
        <dbReference type="ARBA" id="ARBA00022993"/>
    </source>
</evidence>
<name>A0A0M0HYT7_9VIBR</name>
<evidence type="ECO:0000256" key="19">
    <source>
        <dbReference type="ARBA" id="ARBA00033353"/>
    </source>
</evidence>
<dbReference type="Pfam" id="PF01467">
    <property type="entry name" value="CTP_transf_like"/>
    <property type="match status" value="1"/>
</dbReference>
<dbReference type="GO" id="GO:0004515">
    <property type="term" value="F:nicotinate-nucleotide adenylyltransferase activity"/>
    <property type="evidence" value="ECO:0007669"/>
    <property type="project" value="UniProtKB-EC"/>
</dbReference>
<evidence type="ECO:0000256" key="7">
    <source>
        <dbReference type="ARBA" id="ARBA00022490"/>
    </source>
</evidence>
<proteinExistence type="inferred from homology"/>
<dbReference type="PANTHER" id="PTHR39321">
    <property type="entry name" value="NICOTINATE-NUCLEOTIDE ADENYLYLTRANSFERASE-RELATED"/>
    <property type="match status" value="1"/>
</dbReference>
<evidence type="ECO:0000256" key="8">
    <source>
        <dbReference type="ARBA" id="ARBA00022642"/>
    </source>
</evidence>
<dbReference type="EMBL" id="LHPI01000013">
    <property type="protein sequence ID" value="KOO06992.1"/>
    <property type="molecule type" value="Genomic_DNA"/>
</dbReference>
<keyword evidence="10" id="KW-0548">Nucleotidyltransferase</keyword>
<evidence type="ECO:0000256" key="3">
    <source>
        <dbReference type="ARBA" id="ARBA00009014"/>
    </source>
</evidence>
<gene>
    <name evidence="22" type="ORF">AKJ31_14975</name>
</gene>
<keyword evidence="8" id="KW-0662">Pyridine nucleotide biosynthesis</keyword>
<evidence type="ECO:0000256" key="16">
    <source>
        <dbReference type="ARBA" id="ARBA00029346"/>
    </source>
</evidence>
<evidence type="ECO:0000256" key="6">
    <source>
        <dbReference type="ARBA" id="ARBA00013868"/>
    </source>
</evidence>
<comment type="catalytic activity">
    <reaction evidence="16">
        <text>(R)-4'-phosphopantetheine + ATP + H(+) = 3'-dephospho-CoA + diphosphate</text>
        <dbReference type="Rhea" id="RHEA:19801"/>
        <dbReference type="ChEBI" id="CHEBI:15378"/>
        <dbReference type="ChEBI" id="CHEBI:30616"/>
        <dbReference type="ChEBI" id="CHEBI:33019"/>
        <dbReference type="ChEBI" id="CHEBI:57328"/>
        <dbReference type="ChEBI" id="CHEBI:61723"/>
        <dbReference type="EC" id="2.7.7.3"/>
    </reaction>
</comment>
<dbReference type="STRING" id="171383.AKJ31_14975"/>
<dbReference type="EC" id="2.7.7.3" evidence="5"/>
<reference evidence="23" key="1">
    <citation type="submission" date="2015-08" db="EMBL/GenBank/DDBJ databases">
        <title>Vibrio galatheae sp. nov., a novel member of the Vibrionaceae family isolated from the Solomon Islands.</title>
        <authorList>
            <person name="Giubergia S."/>
            <person name="Machado H."/>
            <person name="Mateiu R.V."/>
            <person name="Gram L."/>
        </authorList>
    </citation>
    <scope>NUCLEOTIDE SEQUENCE [LARGE SCALE GENOMIC DNA]</scope>
    <source>
        <strain evidence="23">DSM 19134</strain>
    </source>
</reference>
<evidence type="ECO:0000256" key="15">
    <source>
        <dbReference type="ARBA" id="ARBA00023027"/>
    </source>
</evidence>
<evidence type="ECO:0000256" key="13">
    <source>
        <dbReference type="ARBA" id="ARBA00022842"/>
    </source>
</evidence>
<comment type="pathway">
    <text evidence="2">Cofactor biosynthesis; NAD(+) biosynthesis; deamido-NAD(+) from nicotinate D-ribonucleotide: step 1/1.</text>
</comment>
<dbReference type="GO" id="GO:0015937">
    <property type="term" value="P:coenzyme A biosynthetic process"/>
    <property type="evidence" value="ECO:0007669"/>
    <property type="project" value="UniProtKB-KW"/>
</dbReference>
<keyword evidence="13" id="KW-0460">Magnesium</keyword>
<dbReference type="InterPro" id="IPR005248">
    <property type="entry name" value="NadD/NMNAT"/>
</dbReference>
<comment type="function">
    <text evidence="1">Catalyzes the reversible adenylation of nicotinate mononucleotide (NaMN) to nicotinic acid adenine dinucleotide (NaAD).</text>
</comment>
<comment type="similarity">
    <text evidence="3">Belongs to the NadD family.</text>
</comment>
<evidence type="ECO:0000313" key="23">
    <source>
        <dbReference type="Proteomes" id="UP000037530"/>
    </source>
</evidence>
<dbReference type="GO" id="GO:0009435">
    <property type="term" value="P:NAD+ biosynthetic process"/>
    <property type="evidence" value="ECO:0007669"/>
    <property type="project" value="InterPro"/>
</dbReference>
<dbReference type="Proteomes" id="UP000037530">
    <property type="component" value="Unassembled WGS sequence"/>
</dbReference>
<dbReference type="InterPro" id="IPR004821">
    <property type="entry name" value="Cyt_trans-like"/>
</dbReference>
<dbReference type="AlphaFoldDB" id="A0A0M0HYT7"/>
<dbReference type="RefSeq" id="WP_053409923.1">
    <property type="nucleotide sequence ID" value="NZ_LHPI01000013.1"/>
</dbReference>
<evidence type="ECO:0000256" key="4">
    <source>
        <dbReference type="ARBA" id="ARBA00012389"/>
    </source>
</evidence>
<evidence type="ECO:0000256" key="12">
    <source>
        <dbReference type="ARBA" id="ARBA00022840"/>
    </source>
</evidence>
<dbReference type="NCBIfam" id="TIGR00125">
    <property type="entry name" value="cyt_tran_rel"/>
    <property type="match status" value="1"/>
</dbReference>
<dbReference type="GO" id="GO:0004595">
    <property type="term" value="F:pantetheine-phosphate adenylyltransferase activity"/>
    <property type="evidence" value="ECO:0007669"/>
    <property type="project" value="UniProtKB-EC"/>
</dbReference>
<evidence type="ECO:0000256" key="11">
    <source>
        <dbReference type="ARBA" id="ARBA00022741"/>
    </source>
</evidence>
<dbReference type="PRINTS" id="PR01020">
    <property type="entry name" value="LPSBIOSNTHSS"/>
</dbReference>
<evidence type="ECO:0000256" key="20">
    <source>
        <dbReference type="ARBA" id="ARBA00048721"/>
    </source>
</evidence>
<keyword evidence="15" id="KW-0520">NAD</keyword>
<protein>
    <recommendedName>
        <fullName evidence="6">Phosphopantetheine adenylyltransferase</fullName>
        <ecNumber evidence="4">2.7.7.18</ecNumber>
        <ecNumber evidence="5">2.7.7.3</ecNumber>
    </recommendedName>
    <alternativeName>
        <fullName evidence="19">Deamido-NAD(+) diphosphorylase</fullName>
    </alternativeName>
    <alternativeName>
        <fullName evidence="18">Deamido-NAD(+) pyrophosphorylase</fullName>
    </alternativeName>
    <alternativeName>
        <fullName evidence="17">Nicotinate mononucleotide adenylyltransferase</fullName>
    </alternativeName>
</protein>
<dbReference type="EC" id="2.7.7.18" evidence="4"/>
<keyword evidence="11" id="KW-0547">Nucleotide-binding</keyword>
<dbReference type="Gene3D" id="3.40.50.620">
    <property type="entry name" value="HUPs"/>
    <property type="match status" value="1"/>
</dbReference>
<comment type="caution">
    <text evidence="22">The sequence shown here is derived from an EMBL/GenBank/DDBJ whole genome shotgun (WGS) entry which is preliminary data.</text>
</comment>